<gene>
    <name evidence="11" type="ORF">PC9H_005716</name>
</gene>
<proteinExistence type="inferred from homology"/>
<name>A0A8H6ZZH4_PLEOS</name>
<evidence type="ECO:0000256" key="5">
    <source>
        <dbReference type="ARBA" id="ARBA00022723"/>
    </source>
</evidence>
<keyword evidence="7 9" id="KW-0408">Iron</keyword>
<evidence type="ECO:0000256" key="7">
    <source>
        <dbReference type="ARBA" id="ARBA00023004"/>
    </source>
</evidence>
<dbReference type="GO" id="GO:0016705">
    <property type="term" value="F:oxidoreductase activity, acting on paired donors, with incorporation or reduction of molecular oxygen"/>
    <property type="evidence" value="ECO:0007669"/>
    <property type="project" value="InterPro"/>
</dbReference>
<dbReference type="Pfam" id="PF00067">
    <property type="entry name" value="p450"/>
    <property type="match status" value="1"/>
</dbReference>
<dbReference type="InterPro" id="IPR036396">
    <property type="entry name" value="Cyt_P450_sf"/>
</dbReference>
<evidence type="ECO:0000256" key="1">
    <source>
        <dbReference type="ARBA" id="ARBA00001971"/>
    </source>
</evidence>
<dbReference type="InterPro" id="IPR050364">
    <property type="entry name" value="Cytochrome_P450_fung"/>
</dbReference>
<organism evidence="11 12">
    <name type="scientific">Pleurotus ostreatus</name>
    <name type="common">Oyster mushroom</name>
    <name type="synonym">White-rot fungus</name>
    <dbReference type="NCBI Taxonomy" id="5322"/>
    <lineage>
        <taxon>Eukaryota</taxon>
        <taxon>Fungi</taxon>
        <taxon>Dikarya</taxon>
        <taxon>Basidiomycota</taxon>
        <taxon>Agaricomycotina</taxon>
        <taxon>Agaricomycetes</taxon>
        <taxon>Agaricomycetidae</taxon>
        <taxon>Agaricales</taxon>
        <taxon>Pleurotineae</taxon>
        <taxon>Pleurotaceae</taxon>
        <taxon>Pleurotus</taxon>
    </lineage>
</organism>
<dbReference type="Gene3D" id="1.10.630.10">
    <property type="entry name" value="Cytochrome P450"/>
    <property type="match status" value="1"/>
</dbReference>
<evidence type="ECO:0000313" key="12">
    <source>
        <dbReference type="Proteomes" id="UP000623687"/>
    </source>
</evidence>
<dbReference type="GO" id="GO:0004497">
    <property type="term" value="F:monooxygenase activity"/>
    <property type="evidence" value="ECO:0007669"/>
    <property type="project" value="UniProtKB-KW"/>
</dbReference>
<reference evidence="11" key="1">
    <citation type="submission" date="2019-07" db="EMBL/GenBank/DDBJ databases">
        <authorList>
            <person name="Palmer J.M."/>
        </authorList>
    </citation>
    <scope>NUCLEOTIDE SEQUENCE</scope>
    <source>
        <strain evidence="11">PC9</strain>
    </source>
</reference>
<evidence type="ECO:0000256" key="10">
    <source>
        <dbReference type="RuleBase" id="RU000461"/>
    </source>
</evidence>
<evidence type="ECO:0000313" key="11">
    <source>
        <dbReference type="EMBL" id="KAF7433751.1"/>
    </source>
</evidence>
<dbReference type="InterPro" id="IPR017972">
    <property type="entry name" value="Cyt_P450_CS"/>
</dbReference>
<dbReference type="InterPro" id="IPR002401">
    <property type="entry name" value="Cyt_P450_E_grp-I"/>
</dbReference>
<dbReference type="CDD" id="cd11065">
    <property type="entry name" value="CYP64-like"/>
    <property type="match status" value="1"/>
</dbReference>
<sequence>MSDIWLISFVLILALVGLMRWGRTKLPFPPGPRGYPIIGNLLDMPSELQWEKYSEWSKKYGSDIIYLNVLGNSIVVLNSYKAVNDLLSVRSSLYSDSTMLNELLGWGRMMSFMPYGEKWRTHRRAFWQEFNPKNAPDHQPTQLRYSRDLLRRLLKEPQRFLHHIDHTLSASIIALVYGLDVKPEHDPNVERAEKALVQLQEASISGSFVVDLLPFLKYIPSWMPGGGFKAYAERVRPDTIAMREMPYEEGCGLLREGKGNSCVISRSLARGGYSIDSHPDRELIKNVAWIAYAGGAETSRSVVSTFVAAMLLYPEVQRKGQNELDSYLGSRLPVFEDLPHLPYVHAIMLEALRWQSVGPLGVAHRLTMDDEYKGYFIPKGSTVFVNVWALLRDEECHPDPDTFNPERFLKDGKLNPKTLDSNPNFGFGRRICPGRFFAMDSILISVASTLFCFDITKAKDAGGRDIEPDIRYAPASSRQVLPFECSIKPRSAQAATLILNSELV</sequence>
<accession>A0A8H6ZZH4</accession>
<dbReference type="OrthoDB" id="1470350at2759"/>
<dbReference type="VEuPathDB" id="FungiDB:PC9H_005716"/>
<evidence type="ECO:0000256" key="9">
    <source>
        <dbReference type="PIRSR" id="PIRSR602401-1"/>
    </source>
</evidence>
<dbReference type="GO" id="GO:0020037">
    <property type="term" value="F:heme binding"/>
    <property type="evidence" value="ECO:0007669"/>
    <property type="project" value="InterPro"/>
</dbReference>
<evidence type="ECO:0000256" key="4">
    <source>
        <dbReference type="ARBA" id="ARBA00022617"/>
    </source>
</evidence>
<dbReference type="RefSeq" id="XP_036633778.1">
    <property type="nucleotide sequence ID" value="XM_036775276.1"/>
</dbReference>
<comment type="caution">
    <text evidence="11">The sequence shown here is derived from an EMBL/GenBank/DDBJ whole genome shotgun (WGS) entry which is preliminary data.</text>
</comment>
<dbReference type="GO" id="GO:0005506">
    <property type="term" value="F:iron ion binding"/>
    <property type="evidence" value="ECO:0007669"/>
    <property type="project" value="InterPro"/>
</dbReference>
<evidence type="ECO:0008006" key="13">
    <source>
        <dbReference type="Google" id="ProtNLM"/>
    </source>
</evidence>
<keyword evidence="12" id="KW-1185">Reference proteome</keyword>
<dbReference type="PRINTS" id="PR00463">
    <property type="entry name" value="EP450I"/>
</dbReference>
<dbReference type="PANTHER" id="PTHR46300">
    <property type="entry name" value="P450, PUTATIVE (EUROFUNG)-RELATED-RELATED"/>
    <property type="match status" value="1"/>
</dbReference>
<comment type="similarity">
    <text evidence="3 10">Belongs to the cytochrome P450 family.</text>
</comment>
<evidence type="ECO:0000256" key="2">
    <source>
        <dbReference type="ARBA" id="ARBA00005179"/>
    </source>
</evidence>
<feature type="binding site" description="axial binding residue" evidence="9">
    <location>
        <position position="432"/>
    </location>
    <ligand>
        <name>heme</name>
        <dbReference type="ChEBI" id="CHEBI:30413"/>
    </ligand>
    <ligandPart>
        <name>Fe</name>
        <dbReference type="ChEBI" id="CHEBI:18248"/>
    </ligandPart>
</feature>
<dbReference type="SUPFAM" id="SSF48264">
    <property type="entry name" value="Cytochrome P450"/>
    <property type="match status" value="1"/>
</dbReference>
<dbReference type="EMBL" id="JACETU010000003">
    <property type="protein sequence ID" value="KAF7433751.1"/>
    <property type="molecule type" value="Genomic_DNA"/>
</dbReference>
<keyword evidence="8 10" id="KW-0503">Monooxygenase</keyword>
<keyword evidence="6 10" id="KW-0560">Oxidoreductase</keyword>
<dbReference type="Proteomes" id="UP000623687">
    <property type="component" value="Unassembled WGS sequence"/>
</dbReference>
<comment type="pathway">
    <text evidence="2">Secondary metabolite biosynthesis.</text>
</comment>
<evidence type="ECO:0000256" key="6">
    <source>
        <dbReference type="ARBA" id="ARBA00023002"/>
    </source>
</evidence>
<evidence type="ECO:0000256" key="3">
    <source>
        <dbReference type="ARBA" id="ARBA00010617"/>
    </source>
</evidence>
<comment type="cofactor">
    <cofactor evidence="1 9">
        <name>heme</name>
        <dbReference type="ChEBI" id="CHEBI:30413"/>
    </cofactor>
</comment>
<keyword evidence="5 9" id="KW-0479">Metal-binding</keyword>
<dbReference type="InterPro" id="IPR001128">
    <property type="entry name" value="Cyt_P450"/>
</dbReference>
<protein>
    <recommendedName>
        <fullName evidence="13">Cytochrome P450</fullName>
    </recommendedName>
</protein>
<dbReference type="PROSITE" id="PS00086">
    <property type="entry name" value="CYTOCHROME_P450"/>
    <property type="match status" value="1"/>
</dbReference>
<evidence type="ECO:0000256" key="8">
    <source>
        <dbReference type="ARBA" id="ARBA00023033"/>
    </source>
</evidence>
<dbReference type="PANTHER" id="PTHR46300:SF7">
    <property type="entry name" value="P450, PUTATIVE (EUROFUNG)-RELATED"/>
    <property type="match status" value="1"/>
</dbReference>
<dbReference type="GeneID" id="59375534"/>
<keyword evidence="4 9" id="KW-0349">Heme</keyword>
<dbReference type="AlphaFoldDB" id="A0A8H6ZZH4"/>